<proteinExistence type="predicted"/>
<feature type="chain" id="PRO_5011557282" description="DUF6794 domain-containing protein" evidence="1">
    <location>
        <begin position="32"/>
        <end position="250"/>
    </location>
</feature>
<dbReference type="InterPro" id="IPR046744">
    <property type="entry name" value="DUF6794"/>
</dbReference>
<feature type="domain" description="DUF6794" evidence="2">
    <location>
        <begin position="33"/>
        <end position="115"/>
    </location>
</feature>
<feature type="signal peptide" evidence="1">
    <location>
        <begin position="1"/>
        <end position="31"/>
    </location>
</feature>
<reference evidence="4" key="1">
    <citation type="submission" date="2016-10" db="EMBL/GenBank/DDBJ databases">
        <authorList>
            <person name="Varghese N."/>
            <person name="Submissions S."/>
        </authorList>
    </citation>
    <scope>NUCLEOTIDE SEQUENCE [LARGE SCALE GENOMIC DNA]</scope>
    <source>
        <strain evidence="4">DSM 18609</strain>
    </source>
</reference>
<keyword evidence="1" id="KW-0732">Signal</keyword>
<evidence type="ECO:0000313" key="3">
    <source>
        <dbReference type="EMBL" id="SDD76083.1"/>
    </source>
</evidence>
<evidence type="ECO:0000259" key="2">
    <source>
        <dbReference type="Pfam" id="PF20594"/>
    </source>
</evidence>
<organism evidence="3 4">
    <name type="scientific">Pedobacter soli</name>
    <dbReference type="NCBI Taxonomy" id="390242"/>
    <lineage>
        <taxon>Bacteria</taxon>
        <taxon>Pseudomonadati</taxon>
        <taxon>Bacteroidota</taxon>
        <taxon>Sphingobacteriia</taxon>
        <taxon>Sphingobacteriales</taxon>
        <taxon>Sphingobacteriaceae</taxon>
        <taxon>Pedobacter</taxon>
    </lineage>
</organism>
<gene>
    <name evidence="3" type="ORF">SAMN04488024_107307</name>
</gene>
<evidence type="ECO:0000256" key="1">
    <source>
        <dbReference type="SAM" id="SignalP"/>
    </source>
</evidence>
<dbReference type="STRING" id="390242.SAMN04488024_107307"/>
<dbReference type="EMBL" id="FMZH01000007">
    <property type="protein sequence ID" value="SDD76083.1"/>
    <property type="molecule type" value="Genomic_DNA"/>
</dbReference>
<keyword evidence="4" id="KW-1185">Reference proteome</keyword>
<dbReference type="AlphaFoldDB" id="A0A1G6XE83"/>
<evidence type="ECO:0000313" key="4">
    <source>
        <dbReference type="Proteomes" id="UP000199455"/>
    </source>
</evidence>
<dbReference type="Proteomes" id="UP000199455">
    <property type="component" value="Unassembled WGS sequence"/>
</dbReference>
<dbReference type="PROSITE" id="PS51257">
    <property type="entry name" value="PROKAR_LIPOPROTEIN"/>
    <property type="match status" value="1"/>
</dbReference>
<protein>
    <recommendedName>
        <fullName evidence="2">DUF6794 domain-containing protein</fullName>
    </recommendedName>
</protein>
<accession>A0A1G6XE83</accession>
<sequence>MPKSMLNVKANFFLLMAICVMIACNAQQEHARPKNLNEAISYLKVNNSKAELDDFKKTDETEAVLRLHFTKGMWIRNKWLWGNRNPPLILYFKSMGISRPDDISSIILTSLHRDLNGKKIDLESQVKEYLDYTKTISDCETRLSERALSAFEKFKVGDTISVYMPVPDYIEGRNAVYYMCPKEDWDFNPKQDLKIKGILVKKYNINSVKNVFFKIKITSLNRTDTPILMEKVNVGDKHDFSLQGLRVEAH</sequence>
<name>A0A1G6XE83_9SPHI</name>
<dbReference type="Pfam" id="PF20594">
    <property type="entry name" value="DUF6794"/>
    <property type="match status" value="1"/>
</dbReference>